<dbReference type="PIRSF" id="PIRSF000729">
    <property type="entry name" value="GK"/>
    <property type="match status" value="1"/>
</dbReference>
<evidence type="ECO:0000313" key="10">
    <source>
        <dbReference type="EMBL" id="TWU40926.1"/>
    </source>
</evidence>
<evidence type="ECO:0000256" key="5">
    <source>
        <dbReference type="ARBA" id="ARBA00022741"/>
    </source>
</evidence>
<dbReference type="GO" id="GO:0005829">
    <property type="term" value="C:cytosol"/>
    <property type="evidence" value="ECO:0007669"/>
    <property type="project" value="TreeGrafter"/>
</dbReference>
<sequence>MDPFTMPSSDPSLIQHRKAAIDRARSVVVKVGTSVLTAQDGSLDRERIDLLSAQLCRIADSGRQVVMVSSGAVGAGIGKLGLSHRPTGLAQLQACAAIGQTHLIQAYESGLTPRGRHAAQVLLTATDLRRRSGYLHVRNALTQIHEFGAIAVINENDSVAVAELMTTFGDNDRLAAHVAGLLSDTLMIILSDVDGLYDGPPDDPNSQRIELVESLSESILALAEDHRGGMSKGGMASKLEAVTIATSHGHTAIIGPGRDDAVLDKIFACKPIGTLFLPTEKSIRGRRRWIGSSAPVAGTLHLDRGAATAVRENGSSLLAVGITSVTGSFQQGAVVSLVDPANVEIARGLCNYTSTEVSRILGQTSDHIEEVLGKCPYENVVHRNNLVLSGMGD</sequence>
<dbReference type="PANTHER" id="PTHR43654:SF1">
    <property type="entry name" value="ISOPENTENYL PHOSPHATE KINASE"/>
    <property type="match status" value="1"/>
</dbReference>
<dbReference type="Proteomes" id="UP000319143">
    <property type="component" value="Unassembled WGS sequence"/>
</dbReference>
<dbReference type="InterPro" id="IPR011529">
    <property type="entry name" value="Glu_5kinase"/>
</dbReference>
<dbReference type="EC" id="2.7.2.11" evidence="8"/>
<dbReference type="InterPro" id="IPR015947">
    <property type="entry name" value="PUA-like_sf"/>
</dbReference>
<evidence type="ECO:0000256" key="1">
    <source>
        <dbReference type="ARBA" id="ARBA00022490"/>
    </source>
</evidence>
<dbReference type="Gene3D" id="2.30.130.10">
    <property type="entry name" value="PUA domain"/>
    <property type="match status" value="1"/>
</dbReference>
<dbReference type="InterPro" id="IPR001057">
    <property type="entry name" value="Glu/AcGlu_kinase"/>
</dbReference>
<dbReference type="PRINTS" id="PR00474">
    <property type="entry name" value="GLU5KINASE"/>
</dbReference>
<dbReference type="UniPathway" id="UPA00098">
    <property type="reaction ID" value="UER00359"/>
</dbReference>
<dbReference type="InterPro" id="IPR005715">
    <property type="entry name" value="Glu_5kinase/COase_Synthase"/>
</dbReference>
<feature type="binding site" evidence="8">
    <location>
        <position position="70"/>
    </location>
    <ligand>
        <name>substrate</name>
    </ligand>
</feature>
<dbReference type="AlphaFoldDB" id="A0A5C6E0Q3"/>
<keyword evidence="7 8" id="KW-0067">ATP-binding</keyword>
<protein>
    <recommendedName>
        <fullName evidence="8">Glutamate 5-kinase</fullName>
        <ecNumber evidence="8">2.7.2.11</ecNumber>
    </recommendedName>
    <alternativeName>
        <fullName evidence="8">Gamma-glutamyl kinase</fullName>
        <shortName evidence="8">GK</shortName>
    </alternativeName>
</protein>
<dbReference type="InterPro" id="IPR036974">
    <property type="entry name" value="PUA_sf"/>
</dbReference>
<evidence type="ECO:0000313" key="11">
    <source>
        <dbReference type="Proteomes" id="UP000319143"/>
    </source>
</evidence>
<dbReference type="CDD" id="cd04242">
    <property type="entry name" value="AAK_G5K_ProB"/>
    <property type="match status" value="1"/>
</dbReference>
<dbReference type="InterPro" id="IPR041739">
    <property type="entry name" value="G5K_ProB"/>
</dbReference>
<gene>
    <name evidence="8 10" type="primary">proB</name>
    <name evidence="10" type="ORF">Poly41_17610</name>
</gene>
<keyword evidence="4 8" id="KW-0808">Transferase</keyword>
<dbReference type="SMART" id="SM00359">
    <property type="entry name" value="PUA"/>
    <property type="match status" value="1"/>
</dbReference>
<dbReference type="PROSITE" id="PS50890">
    <property type="entry name" value="PUA"/>
    <property type="match status" value="1"/>
</dbReference>
<feature type="binding site" evidence="8">
    <location>
        <position position="171"/>
    </location>
    <ligand>
        <name>substrate</name>
    </ligand>
</feature>
<proteinExistence type="inferred from homology"/>
<dbReference type="Pfam" id="PF01472">
    <property type="entry name" value="PUA"/>
    <property type="match status" value="1"/>
</dbReference>
<evidence type="ECO:0000256" key="8">
    <source>
        <dbReference type="HAMAP-Rule" id="MF_00456"/>
    </source>
</evidence>
<comment type="catalytic activity">
    <reaction evidence="8">
        <text>L-glutamate + ATP = L-glutamyl 5-phosphate + ADP</text>
        <dbReference type="Rhea" id="RHEA:14877"/>
        <dbReference type="ChEBI" id="CHEBI:29985"/>
        <dbReference type="ChEBI" id="CHEBI:30616"/>
        <dbReference type="ChEBI" id="CHEBI:58274"/>
        <dbReference type="ChEBI" id="CHEBI:456216"/>
        <dbReference type="EC" id="2.7.2.11"/>
    </reaction>
</comment>
<comment type="similarity">
    <text evidence="8">Belongs to the glutamate 5-kinase family.</text>
</comment>
<evidence type="ECO:0000259" key="9">
    <source>
        <dbReference type="SMART" id="SM00359"/>
    </source>
</evidence>
<feature type="binding site" evidence="8">
    <location>
        <position position="157"/>
    </location>
    <ligand>
        <name>substrate</name>
    </ligand>
</feature>
<dbReference type="CDD" id="cd21157">
    <property type="entry name" value="PUA_G5K"/>
    <property type="match status" value="1"/>
</dbReference>
<comment type="subcellular location">
    <subcellularLocation>
        <location evidence="8">Cytoplasm</location>
    </subcellularLocation>
</comment>
<dbReference type="FunFam" id="3.40.1160.10:FF:000006">
    <property type="entry name" value="Glutamate 5-kinase"/>
    <property type="match status" value="1"/>
</dbReference>
<feature type="binding site" evidence="8">
    <location>
        <begin position="191"/>
        <end position="192"/>
    </location>
    <ligand>
        <name>ATP</name>
        <dbReference type="ChEBI" id="CHEBI:30616"/>
    </ligand>
</feature>
<keyword evidence="1 8" id="KW-0963">Cytoplasm</keyword>
<feature type="domain" description="PUA" evidence="9">
    <location>
        <begin position="298"/>
        <end position="372"/>
    </location>
</feature>
<comment type="caution">
    <text evidence="10">The sequence shown here is derived from an EMBL/GenBank/DDBJ whole genome shotgun (WGS) entry which is preliminary data.</text>
</comment>
<feature type="binding site" evidence="8">
    <location>
        <position position="30"/>
    </location>
    <ligand>
        <name>ATP</name>
        <dbReference type="ChEBI" id="CHEBI:30616"/>
    </ligand>
</feature>
<comment type="pathway">
    <text evidence="8">Amino-acid biosynthesis; L-proline biosynthesis; L-glutamate 5-semialdehyde from L-glutamate: step 1/2.</text>
</comment>
<dbReference type="GO" id="GO:0004349">
    <property type="term" value="F:glutamate 5-kinase activity"/>
    <property type="evidence" value="ECO:0007669"/>
    <property type="project" value="UniProtKB-UniRule"/>
</dbReference>
<keyword evidence="11" id="KW-1185">Reference proteome</keyword>
<dbReference type="PANTHER" id="PTHR43654">
    <property type="entry name" value="GLUTAMATE 5-KINASE"/>
    <property type="match status" value="1"/>
</dbReference>
<evidence type="ECO:0000256" key="3">
    <source>
        <dbReference type="ARBA" id="ARBA00022650"/>
    </source>
</evidence>
<reference evidence="10 11" key="1">
    <citation type="submission" date="2019-02" db="EMBL/GenBank/DDBJ databases">
        <title>Deep-cultivation of Planctomycetes and their phenomic and genomic characterization uncovers novel biology.</title>
        <authorList>
            <person name="Wiegand S."/>
            <person name="Jogler M."/>
            <person name="Boedeker C."/>
            <person name="Pinto D."/>
            <person name="Vollmers J."/>
            <person name="Rivas-Marin E."/>
            <person name="Kohn T."/>
            <person name="Peeters S.H."/>
            <person name="Heuer A."/>
            <person name="Rast P."/>
            <person name="Oberbeckmann S."/>
            <person name="Bunk B."/>
            <person name="Jeske O."/>
            <person name="Meyerdierks A."/>
            <person name="Storesund J.E."/>
            <person name="Kallscheuer N."/>
            <person name="Luecker S."/>
            <person name="Lage O.M."/>
            <person name="Pohl T."/>
            <person name="Merkel B.J."/>
            <person name="Hornburger P."/>
            <person name="Mueller R.-W."/>
            <person name="Bruemmer F."/>
            <person name="Labrenz M."/>
            <person name="Spormann A.M."/>
            <person name="Op Den Camp H."/>
            <person name="Overmann J."/>
            <person name="Amann R."/>
            <person name="Jetten M.S.M."/>
            <person name="Mascher T."/>
            <person name="Medema M.H."/>
            <person name="Devos D.P."/>
            <person name="Kaster A.-K."/>
            <person name="Ovreas L."/>
            <person name="Rohde M."/>
            <person name="Galperin M.Y."/>
            <person name="Jogler C."/>
        </authorList>
    </citation>
    <scope>NUCLEOTIDE SEQUENCE [LARGE SCALE GENOMIC DNA]</scope>
    <source>
        <strain evidence="10 11">Poly41</strain>
    </source>
</reference>
<dbReference type="GO" id="GO:0005524">
    <property type="term" value="F:ATP binding"/>
    <property type="evidence" value="ECO:0007669"/>
    <property type="project" value="UniProtKB-KW"/>
</dbReference>
<keyword evidence="5 8" id="KW-0547">Nucleotide-binding</keyword>
<dbReference type="FunFam" id="2.30.130.10:FF:000007">
    <property type="entry name" value="Glutamate 5-kinase"/>
    <property type="match status" value="1"/>
</dbReference>
<name>A0A5C6E0Q3_9BACT</name>
<dbReference type="GO" id="GO:0055129">
    <property type="term" value="P:L-proline biosynthetic process"/>
    <property type="evidence" value="ECO:0007669"/>
    <property type="project" value="UniProtKB-UniRule"/>
</dbReference>
<evidence type="ECO:0000256" key="2">
    <source>
        <dbReference type="ARBA" id="ARBA00022605"/>
    </source>
</evidence>
<comment type="function">
    <text evidence="8">Catalyzes the transfer of a phosphate group to glutamate to form L-glutamate 5-phosphate.</text>
</comment>
<organism evidence="10 11">
    <name type="scientific">Novipirellula artificiosorum</name>
    <dbReference type="NCBI Taxonomy" id="2528016"/>
    <lineage>
        <taxon>Bacteria</taxon>
        <taxon>Pseudomonadati</taxon>
        <taxon>Planctomycetota</taxon>
        <taxon>Planctomycetia</taxon>
        <taxon>Pirellulales</taxon>
        <taxon>Pirellulaceae</taxon>
        <taxon>Novipirellula</taxon>
    </lineage>
</organism>
<dbReference type="SUPFAM" id="SSF88697">
    <property type="entry name" value="PUA domain-like"/>
    <property type="match status" value="1"/>
</dbReference>
<dbReference type="NCBIfam" id="TIGR01027">
    <property type="entry name" value="proB"/>
    <property type="match status" value="1"/>
</dbReference>
<dbReference type="Gene3D" id="3.40.1160.10">
    <property type="entry name" value="Acetylglutamate kinase-like"/>
    <property type="match status" value="2"/>
</dbReference>
<accession>A0A5C6E0Q3</accession>
<dbReference type="HAMAP" id="MF_00456">
    <property type="entry name" value="ProB"/>
    <property type="match status" value="1"/>
</dbReference>
<evidence type="ECO:0000256" key="6">
    <source>
        <dbReference type="ARBA" id="ARBA00022777"/>
    </source>
</evidence>
<dbReference type="SUPFAM" id="SSF53633">
    <property type="entry name" value="Carbamate kinase-like"/>
    <property type="match status" value="1"/>
</dbReference>
<keyword evidence="3 8" id="KW-0641">Proline biosynthesis</keyword>
<keyword evidence="6 8" id="KW-0418">Kinase</keyword>
<evidence type="ECO:0000256" key="4">
    <source>
        <dbReference type="ARBA" id="ARBA00022679"/>
    </source>
</evidence>
<keyword evidence="2 8" id="KW-0028">Amino-acid biosynthesis</keyword>
<dbReference type="InterPro" id="IPR036393">
    <property type="entry name" value="AceGlu_kinase-like_sf"/>
</dbReference>
<dbReference type="Pfam" id="PF00696">
    <property type="entry name" value="AA_kinase"/>
    <property type="match status" value="1"/>
</dbReference>
<comment type="caution">
    <text evidence="8">Lacks conserved residue(s) required for the propagation of feature annotation.</text>
</comment>
<dbReference type="EMBL" id="SJPV01000002">
    <property type="protein sequence ID" value="TWU40926.1"/>
    <property type="molecule type" value="Genomic_DNA"/>
</dbReference>
<dbReference type="InterPro" id="IPR002478">
    <property type="entry name" value="PUA"/>
</dbReference>
<evidence type="ECO:0000256" key="7">
    <source>
        <dbReference type="ARBA" id="ARBA00022840"/>
    </source>
</evidence>
<dbReference type="GO" id="GO:0003723">
    <property type="term" value="F:RNA binding"/>
    <property type="evidence" value="ECO:0007669"/>
    <property type="project" value="InterPro"/>
</dbReference>
<dbReference type="InterPro" id="IPR001048">
    <property type="entry name" value="Asp/Glu/Uridylate_kinase"/>
</dbReference>